<dbReference type="GO" id="GO:0005886">
    <property type="term" value="C:plasma membrane"/>
    <property type="evidence" value="ECO:0007669"/>
    <property type="project" value="UniProtKB-SubCell"/>
</dbReference>
<evidence type="ECO:0000313" key="11">
    <source>
        <dbReference type="EMBL" id="SMC13862.1"/>
    </source>
</evidence>
<dbReference type="AlphaFoldDB" id="A0A1X7BW33"/>
<dbReference type="EMBL" id="FWXB01000017">
    <property type="protein sequence ID" value="SMC13862.1"/>
    <property type="molecule type" value="Genomic_DNA"/>
</dbReference>
<comment type="subcellular location">
    <subcellularLocation>
        <location evidence="1 9">Cell inner membrane</location>
        <topology evidence="1 9">Multi-pass membrane protein</topology>
    </subcellularLocation>
</comment>
<evidence type="ECO:0000313" key="12">
    <source>
        <dbReference type="Proteomes" id="UP000193224"/>
    </source>
</evidence>
<organism evidence="11 12">
    <name type="scientific">Roseovarius aestuarii</name>
    <dbReference type="NCBI Taxonomy" id="475083"/>
    <lineage>
        <taxon>Bacteria</taxon>
        <taxon>Pseudomonadati</taxon>
        <taxon>Pseudomonadota</taxon>
        <taxon>Alphaproteobacteria</taxon>
        <taxon>Rhodobacterales</taxon>
        <taxon>Roseobacteraceae</taxon>
        <taxon>Roseovarius</taxon>
    </lineage>
</organism>
<dbReference type="PANTHER" id="PTHR35011:SF4">
    <property type="entry name" value="SLL1102 PROTEIN"/>
    <property type="match status" value="1"/>
</dbReference>
<evidence type="ECO:0000256" key="3">
    <source>
        <dbReference type="ARBA" id="ARBA00022475"/>
    </source>
</evidence>
<dbReference type="InterPro" id="IPR055348">
    <property type="entry name" value="DctQ"/>
</dbReference>
<dbReference type="RefSeq" id="WP_085801786.1">
    <property type="nucleotide sequence ID" value="NZ_FWXB01000017.1"/>
</dbReference>
<comment type="function">
    <text evidence="9">Part of the tripartite ATP-independent periplasmic (TRAP) transport system.</text>
</comment>
<evidence type="ECO:0000256" key="5">
    <source>
        <dbReference type="ARBA" id="ARBA00022692"/>
    </source>
</evidence>
<dbReference type="Pfam" id="PF04290">
    <property type="entry name" value="DctQ"/>
    <property type="match status" value="1"/>
</dbReference>
<keyword evidence="7 9" id="KW-0472">Membrane</keyword>
<protein>
    <recommendedName>
        <fullName evidence="9">TRAP transporter small permease protein</fullName>
    </recommendedName>
</protein>
<gene>
    <name evidence="11" type="ORF">ROA7745_03724</name>
</gene>
<feature type="transmembrane region" description="Helical" evidence="9">
    <location>
        <begin position="72"/>
        <end position="88"/>
    </location>
</feature>
<reference evidence="11 12" key="1">
    <citation type="submission" date="2017-03" db="EMBL/GenBank/DDBJ databases">
        <authorList>
            <person name="Afonso C.L."/>
            <person name="Miller P.J."/>
            <person name="Scott M.A."/>
            <person name="Spackman E."/>
            <person name="Goraichik I."/>
            <person name="Dimitrov K.M."/>
            <person name="Suarez D.L."/>
            <person name="Swayne D.E."/>
        </authorList>
    </citation>
    <scope>NUCLEOTIDE SEQUENCE [LARGE SCALE GENOMIC DNA]</scope>
    <source>
        <strain evidence="11 12">CECT 7745</strain>
    </source>
</reference>
<keyword evidence="4 9" id="KW-0997">Cell inner membrane</keyword>
<evidence type="ECO:0000256" key="6">
    <source>
        <dbReference type="ARBA" id="ARBA00022989"/>
    </source>
</evidence>
<keyword evidence="2 9" id="KW-0813">Transport</keyword>
<dbReference type="InterPro" id="IPR007387">
    <property type="entry name" value="TRAP_DctQ"/>
</dbReference>
<comment type="similarity">
    <text evidence="8 9">Belongs to the TRAP transporter small permease family.</text>
</comment>
<keyword evidence="6 9" id="KW-1133">Transmembrane helix</keyword>
<keyword evidence="12" id="KW-1185">Reference proteome</keyword>
<sequence length="195" mass="21854">MKQLLVNIARLIERIGRWLGEITSWLALGVLASVLVAVIASAMRANVMLDWGVDIPLFGDNLTVNDVIDLEWHFFAIMVMIGGTYAYMDDKHVRSDLIYAGLSQSKKKWIDTLGDVFLMMPFAAVMCWLSIGFVMRSYNSSEGSDYGGMLDRFLIKSTIPIGFAILFLVILARVIRRLLDDELADSTYSATEESL</sequence>
<dbReference type="GO" id="GO:0022857">
    <property type="term" value="F:transmembrane transporter activity"/>
    <property type="evidence" value="ECO:0007669"/>
    <property type="project" value="UniProtKB-UniRule"/>
</dbReference>
<feature type="transmembrane region" description="Helical" evidence="9">
    <location>
        <begin position="153"/>
        <end position="175"/>
    </location>
</feature>
<feature type="domain" description="Tripartite ATP-independent periplasmic transporters DctQ component" evidence="10">
    <location>
        <begin position="68"/>
        <end position="178"/>
    </location>
</feature>
<evidence type="ECO:0000256" key="8">
    <source>
        <dbReference type="ARBA" id="ARBA00038436"/>
    </source>
</evidence>
<proteinExistence type="inferred from homology"/>
<comment type="subunit">
    <text evidence="9">The complex comprises the extracytoplasmic solute receptor protein and the two transmembrane proteins.</text>
</comment>
<accession>A0A1X7BW33</accession>
<dbReference type="OrthoDB" id="4250245at2"/>
<name>A0A1X7BW33_9RHOB</name>
<keyword evidence="3" id="KW-1003">Cell membrane</keyword>
<evidence type="ECO:0000256" key="1">
    <source>
        <dbReference type="ARBA" id="ARBA00004429"/>
    </source>
</evidence>
<dbReference type="PANTHER" id="PTHR35011">
    <property type="entry name" value="2,3-DIKETO-L-GULONATE TRAP TRANSPORTER SMALL PERMEASE PROTEIN YIAM"/>
    <property type="match status" value="1"/>
</dbReference>
<evidence type="ECO:0000256" key="4">
    <source>
        <dbReference type="ARBA" id="ARBA00022519"/>
    </source>
</evidence>
<evidence type="ECO:0000256" key="7">
    <source>
        <dbReference type="ARBA" id="ARBA00023136"/>
    </source>
</evidence>
<evidence type="ECO:0000256" key="9">
    <source>
        <dbReference type="RuleBase" id="RU369079"/>
    </source>
</evidence>
<keyword evidence="5 9" id="KW-0812">Transmembrane</keyword>
<dbReference type="Proteomes" id="UP000193224">
    <property type="component" value="Unassembled WGS sequence"/>
</dbReference>
<feature type="transmembrane region" description="Helical" evidence="9">
    <location>
        <begin position="109"/>
        <end position="133"/>
    </location>
</feature>
<evidence type="ECO:0000256" key="2">
    <source>
        <dbReference type="ARBA" id="ARBA00022448"/>
    </source>
</evidence>
<evidence type="ECO:0000259" key="10">
    <source>
        <dbReference type="Pfam" id="PF04290"/>
    </source>
</evidence>
<feature type="transmembrane region" description="Helical" evidence="9">
    <location>
        <begin position="21"/>
        <end position="43"/>
    </location>
</feature>